<dbReference type="InterPro" id="IPR018394">
    <property type="entry name" value="DNA_photolyase_1_CS_C"/>
</dbReference>
<dbReference type="GO" id="GO:0003677">
    <property type="term" value="F:DNA binding"/>
    <property type="evidence" value="ECO:0007669"/>
    <property type="project" value="TreeGrafter"/>
</dbReference>
<dbReference type="Gene3D" id="1.10.579.10">
    <property type="entry name" value="DNA Cyclobutane Dipyrimidine Photolyase, subunit A, domain 3"/>
    <property type="match status" value="1"/>
</dbReference>
<evidence type="ECO:0000256" key="2">
    <source>
        <dbReference type="ARBA" id="ARBA00005862"/>
    </source>
</evidence>
<dbReference type="eggNOG" id="COG0415">
    <property type="taxonomic scope" value="Bacteria"/>
</dbReference>
<dbReference type="GO" id="GO:0003904">
    <property type="term" value="F:deoxyribodipyrimidine photo-lyase activity"/>
    <property type="evidence" value="ECO:0007669"/>
    <property type="project" value="TreeGrafter"/>
</dbReference>
<comment type="similarity">
    <text evidence="2">Belongs to the DNA photolyase class-1 family.</text>
</comment>
<comment type="cofactor">
    <cofactor evidence="1">
        <name>(6R)-5,10-methylene-5,6,7,8-tetrahydrofolate</name>
        <dbReference type="ChEBI" id="CHEBI:15636"/>
    </cofactor>
</comment>
<keyword evidence="5 8" id="KW-0157">Chromophore</keyword>
<dbReference type="STRING" id="49186.SAMN05421647_104200"/>
<dbReference type="PANTHER" id="PTHR11455:SF9">
    <property type="entry name" value="CRYPTOCHROME CIRCADIAN CLOCK 5 ISOFORM X1"/>
    <property type="match status" value="1"/>
</dbReference>
<dbReference type="SUPFAM" id="SSF48173">
    <property type="entry name" value="Cryptochrome/photolyase FAD-binding domain"/>
    <property type="match status" value="1"/>
</dbReference>
<dbReference type="Proteomes" id="UP000186895">
    <property type="component" value="Unassembled WGS sequence"/>
</dbReference>
<dbReference type="SUPFAM" id="SSF52425">
    <property type="entry name" value="Cryptochrome/photolyase, N-terminal domain"/>
    <property type="match status" value="1"/>
</dbReference>
<dbReference type="Gene3D" id="3.40.50.620">
    <property type="entry name" value="HUPs"/>
    <property type="match status" value="1"/>
</dbReference>
<dbReference type="RefSeq" id="WP_076462793.1">
    <property type="nucleotide sequence ID" value="NZ_FTMN01000004.1"/>
</dbReference>
<comment type="cofactor">
    <cofactor evidence="6">
        <name>FAD</name>
        <dbReference type="ChEBI" id="CHEBI:57692"/>
    </cofactor>
    <text evidence="6">Binds 1 FAD per subunit.</text>
</comment>
<evidence type="ECO:0000256" key="4">
    <source>
        <dbReference type="ARBA" id="ARBA00022827"/>
    </source>
</evidence>
<keyword evidence="10" id="KW-0456">Lyase</keyword>
<dbReference type="GO" id="GO:0006950">
    <property type="term" value="P:response to stress"/>
    <property type="evidence" value="ECO:0007669"/>
    <property type="project" value="UniProtKB-ARBA"/>
</dbReference>
<dbReference type="Pfam" id="PF00875">
    <property type="entry name" value="DNA_photolyase"/>
    <property type="match status" value="1"/>
</dbReference>
<name>A0A1N6SDE0_9GAMM</name>
<dbReference type="InterPro" id="IPR014729">
    <property type="entry name" value="Rossmann-like_a/b/a_fold"/>
</dbReference>
<dbReference type="GO" id="GO:0071949">
    <property type="term" value="F:FAD binding"/>
    <property type="evidence" value="ECO:0007669"/>
    <property type="project" value="TreeGrafter"/>
</dbReference>
<evidence type="ECO:0000313" key="11">
    <source>
        <dbReference type="Proteomes" id="UP000186895"/>
    </source>
</evidence>
<dbReference type="InterPro" id="IPR036134">
    <property type="entry name" value="Crypto/Photolyase_FAD-like_sf"/>
</dbReference>
<comment type="similarity">
    <text evidence="8">Belongs to the DNA photolyase family.</text>
</comment>
<evidence type="ECO:0000256" key="1">
    <source>
        <dbReference type="ARBA" id="ARBA00001932"/>
    </source>
</evidence>
<evidence type="ECO:0000256" key="3">
    <source>
        <dbReference type="ARBA" id="ARBA00022630"/>
    </source>
</evidence>
<accession>A0A1N6SDE0</accession>
<reference evidence="10 11" key="1">
    <citation type="submission" date="2017-01" db="EMBL/GenBank/DDBJ databases">
        <authorList>
            <person name="Mah S.A."/>
            <person name="Swanson W.J."/>
            <person name="Moy G.W."/>
            <person name="Vacquier V.D."/>
        </authorList>
    </citation>
    <scope>NUCLEOTIDE SEQUENCE [LARGE SCALE GENOMIC DNA]</scope>
    <source>
        <strain evidence="10 11">DSM 7027</strain>
    </source>
</reference>
<evidence type="ECO:0000256" key="6">
    <source>
        <dbReference type="PIRSR" id="PIRSR602081-1"/>
    </source>
</evidence>
<evidence type="ECO:0000256" key="5">
    <source>
        <dbReference type="ARBA" id="ARBA00022991"/>
    </source>
</evidence>
<dbReference type="GO" id="GO:0009416">
    <property type="term" value="P:response to light stimulus"/>
    <property type="evidence" value="ECO:0007669"/>
    <property type="project" value="TreeGrafter"/>
</dbReference>
<dbReference type="PRINTS" id="PR00147">
    <property type="entry name" value="DNAPHOTLYASE"/>
</dbReference>
<organism evidence="10 11">
    <name type="scientific">Marinobacterium stanieri</name>
    <dbReference type="NCBI Taxonomy" id="49186"/>
    <lineage>
        <taxon>Bacteria</taxon>
        <taxon>Pseudomonadati</taxon>
        <taxon>Pseudomonadota</taxon>
        <taxon>Gammaproteobacteria</taxon>
        <taxon>Oceanospirillales</taxon>
        <taxon>Oceanospirillaceae</taxon>
        <taxon>Marinobacterium</taxon>
    </lineage>
</organism>
<dbReference type="Gene3D" id="1.25.40.80">
    <property type="match status" value="1"/>
</dbReference>
<dbReference type="PROSITE" id="PS00691">
    <property type="entry name" value="DNA_PHOTOLYASES_1_2"/>
    <property type="match status" value="1"/>
</dbReference>
<dbReference type="AlphaFoldDB" id="A0A1N6SDE0"/>
<gene>
    <name evidence="10" type="ORF">SAMN05421647_104200</name>
</gene>
<feature type="site" description="Electron transfer via tryptophanyl radical" evidence="7">
    <location>
        <position position="322"/>
    </location>
</feature>
<dbReference type="PANTHER" id="PTHR11455">
    <property type="entry name" value="CRYPTOCHROME"/>
    <property type="match status" value="1"/>
</dbReference>
<feature type="binding site" evidence="6">
    <location>
        <begin position="388"/>
        <end position="390"/>
    </location>
    <ligand>
        <name>FAD</name>
        <dbReference type="ChEBI" id="CHEBI:57692"/>
    </ligand>
</feature>
<feature type="binding site" evidence="6">
    <location>
        <begin position="251"/>
        <end position="255"/>
    </location>
    <ligand>
        <name>FAD</name>
        <dbReference type="ChEBI" id="CHEBI:57692"/>
    </ligand>
</feature>
<dbReference type="EMBL" id="FTMN01000004">
    <property type="protein sequence ID" value="SIQ39165.1"/>
    <property type="molecule type" value="Genomic_DNA"/>
</dbReference>
<keyword evidence="11" id="KW-1185">Reference proteome</keyword>
<dbReference type="InterPro" id="IPR005101">
    <property type="entry name" value="Cryptochr/Photolyase_FAD-bd"/>
</dbReference>
<sequence>MQLVWFRNDLRLIDNPALYHACATGEPVTAVVCMTPGQWAEHNESEARIAHWHARLDWLETQLNQDGVELKRLDLDRFSDCPNALLELARELSVSALRFNYEYPLNEQKRDRAVCQALNAVGIEALGYHGDLVVSPGQVLTGGGTPFKVFTPFSKAWMKRLLQMDHEPLPSPFADKAVRPETGLPQEEVVGEFVGARSAREKSLSLQLGSANKHFTYPVDDTSLLEHLNRFIHEQEPDYQRLRDFPSRHGTSGLSPALTIGSLSARQCLAALKATYQDESWQSSTWLNELVWREFYRHLLVSFPGQSRYEPFRPEVAERISWLDNQHHLEAWKTGETGFPIVDAAMKQLNETGWMHNRLRMIVASFLTKLLRIDWREGEAYFMSKLIDGDFASNLGGWAWSASVGADAAPYFRIFNPQLQSEKFDPNGEFIAEWLPELRQLEPKERHKPGAGQRYGRPAPIIDYKAARKAALDDYNRG</sequence>
<feature type="site" description="Electron transfer via tryptophanyl radical" evidence="7">
    <location>
        <position position="375"/>
    </location>
</feature>
<dbReference type="InterPro" id="IPR002081">
    <property type="entry name" value="Cryptochrome/DNA_photolyase_1"/>
</dbReference>
<feature type="binding site" evidence="6">
    <location>
        <position position="286"/>
    </location>
    <ligand>
        <name>FAD</name>
        <dbReference type="ChEBI" id="CHEBI:57692"/>
    </ligand>
</feature>
<feature type="binding site" evidence="6">
    <location>
        <position position="239"/>
    </location>
    <ligand>
        <name>FAD</name>
        <dbReference type="ChEBI" id="CHEBI:57692"/>
    </ligand>
</feature>
<feature type="binding site" evidence="6">
    <location>
        <begin position="289"/>
        <end position="296"/>
    </location>
    <ligand>
        <name>FAD</name>
        <dbReference type="ChEBI" id="CHEBI:57692"/>
    </ligand>
</feature>
<proteinExistence type="inferred from homology"/>
<evidence type="ECO:0000256" key="8">
    <source>
        <dbReference type="RuleBase" id="RU004182"/>
    </source>
</evidence>
<keyword evidence="3 6" id="KW-0285">Flavoprotein</keyword>
<feature type="site" description="Electron transfer via tryptophanyl radical" evidence="7">
    <location>
        <position position="398"/>
    </location>
</feature>
<dbReference type="Pfam" id="PF03441">
    <property type="entry name" value="FAD_binding_7"/>
    <property type="match status" value="1"/>
</dbReference>
<feature type="domain" description="Photolyase/cryptochrome alpha/beta" evidence="9">
    <location>
        <begin position="1"/>
        <end position="133"/>
    </location>
</feature>
<evidence type="ECO:0000313" key="10">
    <source>
        <dbReference type="EMBL" id="SIQ39165.1"/>
    </source>
</evidence>
<dbReference type="InterPro" id="IPR036155">
    <property type="entry name" value="Crypto/Photolyase_N_sf"/>
</dbReference>
<dbReference type="InterPro" id="IPR006050">
    <property type="entry name" value="DNA_photolyase_N"/>
</dbReference>
<dbReference type="PROSITE" id="PS51645">
    <property type="entry name" value="PHR_CRY_ALPHA_BETA"/>
    <property type="match status" value="1"/>
</dbReference>
<dbReference type="GO" id="GO:0006139">
    <property type="term" value="P:nucleobase-containing compound metabolic process"/>
    <property type="evidence" value="ECO:0007669"/>
    <property type="project" value="UniProtKB-ARBA"/>
</dbReference>
<evidence type="ECO:0000256" key="7">
    <source>
        <dbReference type="PIRSR" id="PIRSR602081-2"/>
    </source>
</evidence>
<protein>
    <submittedName>
        <fullName evidence="10">Deoxyribodipyrimidine photo-lyase</fullName>
    </submittedName>
</protein>
<keyword evidence="4 6" id="KW-0274">FAD</keyword>
<evidence type="ECO:0000259" key="9">
    <source>
        <dbReference type="PROSITE" id="PS51645"/>
    </source>
</evidence>